<proteinExistence type="predicted"/>
<organism evidence="1 2">
    <name type="scientific">Novacetimonas pomaceti</name>
    <dbReference type="NCBI Taxonomy" id="2021998"/>
    <lineage>
        <taxon>Bacteria</taxon>
        <taxon>Pseudomonadati</taxon>
        <taxon>Pseudomonadota</taxon>
        <taxon>Alphaproteobacteria</taxon>
        <taxon>Acetobacterales</taxon>
        <taxon>Acetobacteraceae</taxon>
        <taxon>Novacetimonas</taxon>
    </lineage>
</organism>
<name>A0A318QIR4_9PROT</name>
<evidence type="ECO:0000313" key="2">
    <source>
        <dbReference type="Proteomes" id="UP000247609"/>
    </source>
</evidence>
<dbReference type="Proteomes" id="UP000247609">
    <property type="component" value="Unassembled WGS sequence"/>
</dbReference>
<gene>
    <name evidence="1" type="ORF">CFR71_10445</name>
</gene>
<dbReference type="AlphaFoldDB" id="A0A318QIR4"/>
<accession>A0A318QIR4</accession>
<sequence length="66" mass="7265">MPRGYPLQLVPACDPRPRCDPLPTRRGWMARFPLMTTRFFMIVLPDVTTGSCGSVPAVLAGFTLNA</sequence>
<evidence type="ECO:0000313" key="1">
    <source>
        <dbReference type="EMBL" id="PYD75239.1"/>
    </source>
</evidence>
<dbReference type="EMBL" id="NOXG01000012">
    <property type="protein sequence ID" value="PYD75239.1"/>
    <property type="molecule type" value="Genomic_DNA"/>
</dbReference>
<comment type="caution">
    <text evidence="1">The sequence shown here is derived from an EMBL/GenBank/DDBJ whole genome shotgun (WGS) entry which is preliminary data.</text>
</comment>
<protein>
    <submittedName>
        <fullName evidence="1">Uncharacterized protein</fullName>
    </submittedName>
</protein>
<reference evidence="1 2" key="1">
    <citation type="submission" date="2017-07" db="EMBL/GenBank/DDBJ databases">
        <title>A draft genome sequence of Komagataeibacter sp. T5K1.</title>
        <authorList>
            <person name="Skraban J."/>
            <person name="Cleenwerck I."/>
            <person name="Vandamme P."/>
            <person name="Trcek J."/>
        </authorList>
    </citation>
    <scope>NUCLEOTIDE SEQUENCE [LARGE SCALE GENOMIC DNA]</scope>
    <source>
        <strain evidence="1 2">T5K1</strain>
    </source>
</reference>